<dbReference type="AlphaFoldDB" id="A0A9X0D0R8"/>
<dbReference type="PANTHER" id="PTHR24246">
    <property type="entry name" value="OLFACTORY RECEPTOR AND ADENOSINE RECEPTOR"/>
    <property type="match status" value="1"/>
</dbReference>
<evidence type="ECO:0000256" key="1">
    <source>
        <dbReference type="ARBA" id="ARBA00004651"/>
    </source>
</evidence>
<dbReference type="Pfam" id="PF00001">
    <property type="entry name" value="7tm_1"/>
    <property type="match status" value="2"/>
</dbReference>
<evidence type="ECO:0000256" key="8">
    <source>
        <dbReference type="ARBA" id="ARBA00023180"/>
    </source>
</evidence>
<dbReference type="PROSITE" id="PS50262">
    <property type="entry name" value="G_PROTEIN_RECEP_F1_2"/>
    <property type="match status" value="1"/>
</dbReference>
<comment type="subcellular location">
    <subcellularLocation>
        <location evidence="1">Cell membrane</location>
        <topology evidence="1">Multi-pass membrane protein</topology>
    </subcellularLocation>
</comment>
<comment type="similarity">
    <text evidence="10">Belongs to the G-protein coupled receptor 1 family.</text>
</comment>
<dbReference type="PANTHER" id="PTHR24246:SF27">
    <property type="entry name" value="ADENOSINE RECEPTOR, ISOFORM A"/>
    <property type="match status" value="1"/>
</dbReference>
<feature type="transmembrane region" description="Helical" evidence="11">
    <location>
        <begin position="66"/>
        <end position="90"/>
    </location>
</feature>
<keyword evidence="3 10" id="KW-0812">Transmembrane</keyword>
<gene>
    <name evidence="13" type="primary">MC5R_14</name>
    <name evidence="13" type="ORF">OS493_034211</name>
</gene>
<feature type="transmembrane region" description="Helical" evidence="11">
    <location>
        <begin position="147"/>
        <end position="170"/>
    </location>
</feature>
<proteinExistence type="inferred from homology"/>
<evidence type="ECO:0000256" key="2">
    <source>
        <dbReference type="ARBA" id="ARBA00022475"/>
    </source>
</evidence>
<evidence type="ECO:0000256" key="5">
    <source>
        <dbReference type="ARBA" id="ARBA00023040"/>
    </source>
</evidence>
<name>A0A9X0D0R8_9CNID</name>
<reference evidence="13" key="1">
    <citation type="submission" date="2023-01" db="EMBL/GenBank/DDBJ databases">
        <title>Genome assembly of the deep-sea coral Lophelia pertusa.</title>
        <authorList>
            <person name="Herrera S."/>
            <person name="Cordes E."/>
        </authorList>
    </citation>
    <scope>NUCLEOTIDE SEQUENCE</scope>
    <source>
        <strain evidence="13">USNM1676648</strain>
        <tissue evidence="13">Polyp</tissue>
    </source>
</reference>
<feature type="transmembrane region" description="Helical" evidence="11">
    <location>
        <begin position="106"/>
        <end position="126"/>
    </location>
</feature>
<evidence type="ECO:0000256" key="6">
    <source>
        <dbReference type="ARBA" id="ARBA00023136"/>
    </source>
</evidence>
<dbReference type="EMBL" id="MU825920">
    <property type="protein sequence ID" value="KAJ7382575.1"/>
    <property type="molecule type" value="Genomic_DNA"/>
</dbReference>
<accession>A0A9X0D0R8</accession>
<dbReference type="GO" id="GO:0005886">
    <property type="term" value="C:plasma membrane"/>
    <property type="evidence" value="ECO:0007669"/>
    <property type="project" value="UniProtKB-SubCell"/>
</dbReference>
<evidence type="ECO:0000256" key="7">
    <source>
        <dbReference type="ARBA" id="ARBA00023170"/>
    </source>
</evidence>
<evidence type="ECO:0000256" key="4">
    <source>
        <dbReference type="ARBA" id="ARBA00022989"/>
    </source>
</evidence>
<dbReference type="CDD" id="cd00637">
    <property type="entry name" value="7tm_classA_rhodopsin-like"/>
    <property type="match status" value="1"/>
</dbReference>
<keyword evidence="7 10" id="KW-0675">Receptor</keyword>
<evidence type="ECO:0000313" key="14">
    <source>
        <dbReference type="Proteomes" id="UP001163046"/>
    </source>
</evidence>
<dbReference type="Proteomes" id="UP001163046">
    <property type="component" value="Unassembled WGS sequence"/>
</dbReference>
<feature type="transmembrane region" description="Helical" evidence="11">
    <location>
        <begin position="176"/>
        <end position="201"/>
    </location>
</feature>
<dbReference type="GO" id="GO:0004930">
    <property type="term" value="F:G protein-coupled receptor activity"/>
    <property type="evidence" value="ECO:0007669"/>
    <property type="project" value="UniProtKB-KW"/>
</dbReference>
<dbReference type="Gene3D" id="1.20.1070.10">
    <property type="entry name" value="Rhodopsin 7-helix transmembrane proteins"/>
    <property type="match status" value="1"/>
</dbReference>
<evidence type="ECO:0000313" key="13">
    <source>
        <dbReference type="EMBL" id="KAJ7382575.1"/>
    </source>
</evidence>
<sequence>MNSDSLDNRSNPNSNLTAEDCSLPIAHGIALITTNTIVGVLGTLGNLLVCVAVVTNPRLRRPSNYLLFSLTIADLIVTMVCEPLVIAILYRRTFFNDCATDLELPYIILSMLSCSASVVHMAAISVDRFIAIVYPLHHRSIMEGFGLKAMLITSWAYPIVVPILSAVVPATFPKGYLALAMFALSYATVFLCYSLIVISLVKHRKQRNQLRAHSSSDVSQSQVEIRVAFTLAIVIFVFVACWFPLIGILYATRKPLVKRHGAAYMWMRTLALSNSAMNFLIYGSRMKNFREAFTVIGKRILGVLTPKCSRTRVYNLNRETQLNRVGVFHQISKQRRTNDQAFVVSRQYLMAGRRTCNDEELMPFTALPSYLRFAFSFRQRS</sequence>
<keyword evidence="4 11" id="KW-1133">Transmembrane helix</keyword>
<evidence type="ECO:0000256" key="9">
    <source>
        <dbReference type="ARBA" id="ARBA00023224"/>
    </source>
</evidence>
<keyword evidence="6 11" id="KW-0472">Membrane</keyword>
<feature type="transmembrane region" description="Helical" evidence="11">
    <location>
        <begin position="227"/>
        <end position="251"/>
    </location>
</feature>
<evidence type="ECO:0000256" key="3">
    <source>
        <dbReference type="ARBA" id="ARBA00022692"/>
    </source>
</evidence>
<dbReference type="PRINTS" id="PR00237">
    <property type="entry name" value="GPCRRHODOPSN"/>
</dbReference>
<dbReference type="SMART" id="SM01381">
    <property type="entry name" value="7TM_GPCR_Srsx"/>
    <property type="match status" value="1"/>
</dbReference>
<keyword evidence="2" id="KW-1003">Cell membrane</keyword>
<comment type="caution">
    <text evidence="13">The sequence shown here is derived from an EMBL/GenBank/DDBJ whole genome shotgun (WGS) entry which is preliminary data.</text>
</comment>
<organism evidence="13 14">
    <name type="scientific">Desmophyllum pertusum</name>
    <dbReference type="NCBI Taxonomy" id="174260"/>
    <lineage>
        <taxon>Eukaryota</taxon>
        <taxon>Metazoa</taxon>
        <taxon>Cnidaria</taxon>
        <taxon>Anthozoa</taxon>
        <taxon>Hexacorallia</taxon>
        <taxon>Scleractinia</taxon>
        <taxon>Caryophylliina</taxon>
        <taxon>Caryophylliidae</taxon>
        <taxon>Desmophyllum</taxon>
    </lineage>
</organism>
<evidence type="ECO:0000256" key="10">
    <source>
        <dbReference type="RuleBase" id="RU000688"/>
    </source>
</evidence>
<feature type="domain" description="G-protein coupled receptors family 1 profile" evidence="12">
    <location>
        <begin position="45"/>
        <end position="282"/>
    </location>
</feature>
<keyword evidence="5 10" id="KW-0297">G-protein coupled receptor</keyword>
<keyword evidence="14" id="KW-1185">Reference proteome</keyword>
<feature type="transmembrane region" description="Helical" evidence="11">
    <location>
        <begin position="25"/>
        <end position="54"/>
    </location>
</feature>
<dbReference type="PROSITE" id="PS00237">
    <property type="entry name" value="G_PROTEIN_RECEP_F1_1"/>
    <property type="match status" value="1"/>
</dbReference>
<dbReference type="InterPro" id="IPR000276">
    <property type="entry name" value="GPCR_Rhodpsn"/>
</dbReference>
<protein>
    <submittedName>
        <fullName evidence="13">Melanocortin receptor 5</fullName>
    </submittedName>
</protein>
<evidence type="ECO:0000259" key="12">
    <source>
        <dbReference type="PROSITE" id="PS50262"/>
    </source>
</evidence>
<dbReference type="OrthoDB" id="5859976at2759"/>
<dbReference type="SUPFAM" id="SSF81321">
    <property type="entry name" value="Family A G protein-coupled receptor-like"/>
    <property type="match status" value="1"/>
</dbReference>
<evidence type="ECO:0000256" key="11">
    <source>
        <dbReference type="SAM" id="Phobius"/>
    </source>
</evidence>
<feature type="transmembrane region" description="Helical" evidence="11">
    <location>
        <begin position="263"/>
        <end position="282"/>
    </location>
</feature>
<dbReference type="InterPro" id="IPR017452">
    <property type="entry name" value="GPCR_Rhodpsn_7TM"/>
</dbReference>
<keyword evidence="8" id="KW-0325">Glycoprotein</keyword>
<keyword evidence="9 10" id="KW-0807">Transducer</keyword>